<dbReference type="EMBL" id="JARAKH010000035">
    <property type="protein sequence ID" value="KAK8384203.1"/>
    <property type="molecule type" value="Genomic_DNA"/>
</dbReference>
<evidence type="ECO:0000256" key="2">
    <source>
        <dbReference type="SAM" id="MobiDB-lite"/>
    </source>
</evidence>
<dbReference type="PANTHER" id="PTHR10185">
    <property type="entry name" value="PHOSPHOLIPASE D - RELATED"/>
    <property type="match status" value="1"/>
</dbReference>
<sequence>MKYTTRASKPGKERLKDETVVEGNGKLDFGEYELELWDLRYNGMMGRGERGGGGGSAGRRGTGLWEWVRPSCVPITIIVTLSLLIVVMALLDDSLSRHHNSTAIGNQCRFEIVESIPENLTFPQGSPVNPQHTQWLAFYWTLLNSDVSPKPFPSASLGEDVFARLKETGLKEGMQVRIAQNQPSHISPQKDSAILADLGAAKVRSLDFQRLMSGGVLHTKMWLVDDTHIYLGSANMDWRSLTQVKEVGIIIYNCSSLALDMKKIFEVYWQLGEEGAVIPPSWPAPLHTIYNLGHQLKLSLDGVPVSTYLSSSPPPFCPEGRSSDVDAILDVINKAKKFVYVAVMDYFPKTLYEHKTKFWPLIDNALRRAAIERRVRVRLLASHWSHSRPDLPLFLHSLSALTTNSTSVDIQTRLFVVPAYTPEQKQVPFGRVNHNKYMVTDQVAYIGTSNWSADYFINTGGIGLVVNETGTQTQGQESADQEEVPGDRVGTKSARQQLQALFERDWHSQYAKPLDDFI</sequence>
<dbReference type="Proteomes" id="UP001487740">
    <property type="component" value="Unassembled WGS sequence"/>
</dbReference>
<evidence type="ECO:0000256" key="1">
    <source>
        <dbReference type="ARBA" id="ARBA00008664"/>
    </source>
</evidence>
<dbReference type="Gene3D" id="3.30.870.10">
    <property type="entry name" value="Endonuclease Chain A"/>
    <property type="match status" value="2"/>
</dbReference>
<reference evidence="5 6" key="1">
    <citation type="submission" date="2023-03" db="EMBL/GenBank/DDBJ databases">
        <title>High-quality genome of Scylla paramamosain provides insights in environmental adaptation.</title>
        <authorList>
            <person name="Zhang L."/>
        </authorList>
    </citation>
    <scope>NUCLEOTIDE SEQUENCE [LARGE SCALE GENOMIC DNA]</scope>
    <source>
        <strain evidence="5">LZ_2023a</strain>
        <tissue evidence="5">Muscle</tissue>
    </source>
</reference>
<dbReference type="InterPro" id="IPR050874">
    <property type="entry name" value="Diverse_PLD-related"/>
</dbReference>
<dbReference type="SUPFAM" id="SSF56024">
    <property type="entry name" value="Phospholipase D/nuclease"/>
    <property type="match status" value="2"/>
</dbReference>
<comment type="caution">
    <text evidence="5">The sequence shown here is derived from an EMBL/GenBank/DDBJ whole genome shotgun (WGS) entry which is preliminary data.</text>
</comment>
<evidence type="ECO:0000256" key="3">
    <source>
        <dbReference type="SAM" id="Phobius"/>
    </source>
</evidence>
<dbReference type="CDD" id="cd09106">
    <property type="entry name" value="PLDc_vPLD3_4_5_like_1"/>
    <property type="match status" value="1"/>
</dbReference>
<organism evidence="5 6">
    <name type="scientific">Scylla paramamosain</name>
    <name type="common">Mud crab</name>
    <dbReference type="NCBI Taxonomy" id="85552"/>
    <lineage>
        <taxon>Eukaryota</taxon>
        <taxon>Metazoa</taxon>
        <taxon>Ecdysozoa</taxon>
        <taxon>Arthropoda</taxon>
        <taxon>Crustacea</taxon>
        <taxon>Multicrustacea</taxon>
        <taxon>Malacostraca</taxon>
        <taxon>Eumalacostraca</taxon>
        <taxon>Eucarida</taxon>
        <taxon>Decapoda</taxon>
        <taxon>Pleocyemata</taxon>
        <taxon>Brachyura</taxon>
        <taxon>Eubrachyura</taxon>
        <taxon>Portunoidea</taxon>
        <taxon>Portunidae</taxon>
        <taxon>Portuninae</taxon>
        <taxon>Scylla</taxon>
    </lineage>
</organism>
<feature type="domain" description="PLD phosphodiesterase" evidence="4">
    <location>
        <begin position="213"/>
        <end position="240"/>
    </location>
</feature>
<feature type="transmembrane region" description="Helical" evidence="3">
    <location>
        <begin position="72"/>
        <end position="91"/>
    </location>
</feature>
<protein>
    <recommendedName>
        <fullName evidence="4">PLD phosphodiesterase domain-containing protein</fullName>
    </recommendedName>
</protein>
<keyword evidence="3" id="KW-0472">Membrane</keyword>
<evidence type="ECO:0000313" key="6">
    <source>
        <dbReference type="Proteomes" id="UP001487740"/>
    </source>
</evidence>
<dbReference type="PANTHER" id="PTHR10185:SF17">
    <property type="entry name" value="GM01519P-RELATED"/>
    <property type="match status" value="1"/>
</dbReference>
<gene>
    <name evidence="5" type="ORF">O3P69_009148</name>
</gene>
<feature type="domain" description="PLD phosphodiesterase" evidence="4">
    <location>
        <begin position="429"/>
        <end position="455"/>
    </location>
</feature>
<evidence type="ECO:0000313" key="5">
    <source>
        <dbReference type="EMBL" id="KAK8384203.1"/>
    </source>
</evidence>
<accession>A0AAW0TA54</accession>
<feature type="region of interest" description="Disordered" evidence="2">
    <location>
        <begin position="471"/>
        <end position="492"/>
    </location>
</feature>
<keyword evidence="3" id="KW-0812">Transmembrane</keyword>
<dbReference type="Pfam" id="PF13918">
    <property type="entry name" value="PLDc_3"/>
    <property type="match status" value="1"/>
</dbReference>
<dbReference type="InterPro" id="IPR001736">
    <property type="entry name" value="PLipase_D/transphosphatidylase"/>
</dbReference>
<dbReference type="GO" id="GO:0003824">
    <property type="term" value="F:catalytic activity"/>
    <property type="evidence" value="ECO:0007669"/>
    <property type="project" value="InterPro"/>
</dbReference>
<dbReference type="SMART" id="SM00155">
    <property type="entry name" value="PLDc"/>
    <property type="match status" value="2"/>
</dbReference>
<keyword evidence="3" id="KW-1133">Transmembrane helix</keyword>
<dbReference type="InterPro" id="IPR032803">
    <property type="entry name" value="PLDc_3"/>
</dbReference>
<dbReference type="PROSITE" id="PS50035">
    <property type="entry name" value="PLD"/>
    <property type="match status" value="2"/>
</dbReference>
<evidence type="ECO:0000259" key="4">
    <source>
        <dbReference type="PROSITE" id="PS50035"/>
    </source>
</evidence>
<keyword evidence="6" id="KW-1185">Reference proteome</keyword>
<name>A0AAW0TA54_SCYPA</name>
<proteinExistence type="inferred from homology"/>
<comment type="similarity">
    <text evidence="1">Belongs to the phospholipase D family.</text>
</comment>
<dbReference type="AlphaFoldDB" id="A0AAW0TA54"/>